<organism evidence="1 2">
    <name type="scientific">Reticulomyxa filosa</name>
    <dbReference type="NCBI Taxonomy" id="46433"/>
    <lineage>
        <taxon>Eukaryota</taxon>
        <taxon>Sar</taxon>
        <taxon>Rhizaria</taxon>
        <taxon>Retaria</taxon>
        <taxon>Foraminifera</taxon>
        <taxon>Monothalamids</taxon>
        <taxon>Reticulomyxidae</taxon>
        <taxon>Reticulomyxa</taxon>
    </lineage>
</organism>
<gene>
    <name evidence="1" type="ORF">RFI_05810</name>
</gene>
<accession>X6NZB5</accession>
<dbReference type="Proteomes" id="UP000023152">
    <property type="component" value="Unassembled WGS sequence"/>
</dbReference>
<name>X6NZB5_RETFI</name>
<reference evidence="1 2" key="1">
    <citation type="journal article" date="2013" name="Curr. Biol.">
        <title>The Genome of the Foraminiferan Reticulomyxa filosa.</title>
        <authorList>
            <person name="Glockner G."/>
            <person name="Hulsmann N."/>
            <person name="Schleicher M."/>
            <person name="Noegel A.A."/>
            <person name="Eichinger L."/>
            <person name="Gallinger C."/>
            <person name="Pawlowski J."/>
            <person name="Sierra R."/>
            <person name="Euteneuer U."/>
            <person name="Pillet L."/>
            <person name="Moustafa A."/>
            <person name="Platzer M."/>
            <person name="Groth M."/>
            <person name="Szafranski K."/>
            <person name="Schliwa M."/>
        </authorList>
    </citation>
    <scope>NUCLEOTIDE SEQUENCE [LARGE SCALE GENOMIC DNA]</scope>
</reference>
<dbReference type="AlphaFoldDB" id="X6NZB5"/>
<dbReference type="EMBL" id="ASPP01005011">
    <property type="protein sequence ID" value="ETO31306.1"/>
    <property type="molecule type" value="Genomic_DNA"/>
</dbReference>
<evidence type="ECO:0000313" key="1">
    <source>
        <dbReference type="EMBL" id="ETO31306.1"/>
    </source>
</evidence>
<comment type="caution">
    <text evidence="1">The sequence shown here is derived from an EMBL/GenBank/DDBJ whole genome shotgun (WGS) entry which is preliminary data.</text>
</comment>
<evidence type="ECO:0000313" key="2">
    <source>
        <dbReference type="Proteomes" id="UP000023152"/>
    </source>
</evidence>
<protein>
    <submittedName>
        <fullName evidence="1">Uncharacterized protein</fullName>
    </submittedName>
</protein>
<proteinExistence type="predicted"/>
<keyword evidence="2" id="KW-1185">Reference proteome</keyword>
<sequence>MSFLPPKPGSKSTEEKPSPFKVALSLFLVSLVAGKVKGSLEHKGPPPKPTPPDFVETLLTVALAKATLERAHESFLRENLASLVAAPAAAALLVAATAALVKAQKEGDVPEDTIPKVVISLLVASLVFKELKDIKDATAPPTPKVDLKLAIAVAAALHVTDEFVHLVPQLIEAAIKTYFLTRALELVLPKK</sequence>